<gene>
    <name evidence="2" type="ORF">DPMN_183811</name>
</gene>
<proteinExistence type="predicted"/>
<accession>A0A9D4DJ41</accession>
<dbReference type="Proteomes" id="UP000828390">
    <property type="component" value="Unassembled WGS sequence"/>
</dbReference>
<keyword evidence="3" id="KW-1185">Reference proteome</keyword>
<protein>
    <submittedName>
        <fullName evidence="2">Uncharacterized protein</fullName>
    </submittedName>
</protein>
<comment type="caution">
    <text evidence="2">The sequence shown here is derived from an EMBL/GenBank/DDBJ whole genome shotgun (WGS) entry which is preliminary data.</text>
</comment>
<dbReference type="EMBL" id="JAIWYP010000010">
    <property type="protein sequence ID" value="KAH3749315.1"/>
    <property type="molecule type" value="Genomic_DNA"/>
</dbReference>
<evidence type="ECO:0000256" key="1">
    <source>
        <dbReference type="SAM" id="MobiDB-lite"/>
    </source>
</evidence>
<reference evidence="2" key="1">
    <citation type="journal article" date="2019" name="bioRxiv">
        <title>The Genome of the Zebra Mussel, Dreissena polymorpha: A Resource for Invasive Species Research.</title>
        <authorList>
            <person name="McCartney M.A."/>
            <person name="Auch B."/>
            <person name="Kono T."/>
            <person name="Mallez S."/>
            <person name="Zhang Y."/>
            <person name="Obille A."/>
            <person name="Becker A."/>
            <person name="Abrahante J.E."/>
            <person name="Garbe J."/>
            <person name="Badalamenti J.P."/>
            <person name="Herman A."/>
            <person name="Mangelson H."/>
            <person name="Liachko I."/>
            <person name="Sullivan S."/>
            <person name="Sone E.D."/>
            <person name="Koren S."/>
            <person name="Silverstein K.A.T."/>
            <person name="Beckman K.B."/>
            <person name="Gohl D.M."/>
        </authorList>
    </citation>
    <scope>NUCLEOTIDE SEQUENCE</scope>
    <source>
        <strain evidence="2">Duluth1</strain>
        <tissue evidence="2">Whole animal</tissue>
    </source>
</reference>
<sequence length="276" mass="31550">MSATCFAHNSTRDCFSPSRAGCPSELQFDPRCSFYDLNFNDPDVWVFIVIREMSIRSVVYATSVSTSPDNRYDITSSITSWRWMPSDSSSSSSTDSDTSSTETSSSERTVNSFVKEALVQAASNADTNVEPTFHSEDNDDYSENVEYCTGDVYEIVPKCHKDYVDDIFVDNSCAWFWCKTHRDEVQIIENPKYVRRINKEVTQNATAPVVECDPHLPNTTCVESYKLKKLRVLQTRCRMFWIPVYLPFGILFAPPNLHSSYAYLMKVILEKHSYPS</sequence>
<reference evidence="2" key="2">
    <citation type="submission" date="2020-11" db="EMBL/GenBank/DDBJ databases">
        <authorList>
            <person name="McCartney M.A."/>
            <person name="Auch B."/>
            <person name="Kono T."/>
            <person name="Mallez S."/>
            <person name="Becker A."/>
            <person name="Gohl D.M."/>
            <person name="Silverstein K.A.T."/>
            <person name="Koren S."/>
            <person name="Bechman K.B."/>
            <person name="Herman A."/>
            <person name="Abrahante J.E."/>
            <person name="Garbe J."/>
        </authorList>
    </citation>
    <scope>NUCLEOTIDE SEQUENCE</scope>
    <source>
        <strain evidence="2">Duluth1</strain>
        <tissue evidence="2">Whole animal</tissue>
    </source>
</reference>
<feature type="region of interest" description="Disordered" evidence="1">
    <location>
        <begin position="84"/>
        <end position="110"/>
    </location>
</feature>
<dbReference type="AlphaFoldDB" id="A0A9D4DJ41"/>
<feature type="compositionally biased region" description="Low complexity" evidence="1">
    <location>
        <begin position="86"/>
        <end position="107"/>
    </location>
</feature>
<name>A0A9D4DJ41_DREPO</name>
<evidence type="ECO:0000313" key="2">
    <source>
        <dbReference type="EMBL" id="KAH3749315.1"/>
    </source>
</evidence>
<evidence type="ECO:0000313" key="3">
    <source>
        <dbReference type="Proteomes" id="UP000828390"/>
    </source>
</evidence>
<organism evidence="2 3">
    <name type="scientific">Dreissena polymorpha</name>
    <name type="common">Zebra mussel</name>
    <name type="synonym">Mytilus polymorpha</name>
    <dbReference type="NCBI Taxonomy" id="45954"/>
    <lineage>
        <taxon>Eukaryota</taxon>
        <taxon>Metazoa</taxon>
        <taxon>Spiralia</taxon>
        <taxon>Lophotrochozoa</taxon>
        <taxon>Mollusca</taxon>
        <taxon>Bivalvia</taxon>
        <taxon>Autobranchia</taxon>
        <taxon>Heteroconchia</taxon>
        <taxon>Euheterodonta</taxon>
        <taxon>Imparidentia</taxon>
        <taxon>Neoheterodontei</taxon>
        <taxon>Myida</taxon>
        <taxon>Dreissenoidea</taxon>
        <taxon>Dreissenidae</taxon>
        <taxon>Dreissena</taxon>
    </lineage>
</organism>